<dbReference type="AlphaFoldDB" id="K0SZS2"/>
<gene>
    <name evidence="2" type="ORF">THAOC_06640</name>
</gene>
<name>K0SZS2_THAOC</name>
<sequence>AVVTHHEHLWRPHLSPWHSVVHLKSECSGSLALWTSSASEREEAVRPHKSKFPRRSFSRERSPTSTGGPRACYRRRGKLSDGGSSLSTRVGTASSASALEVRGLLRSIGRNKLFSISSPRRPLAAPAPSLPLPAGGLPGGFKLRLKRTSARYDRARRPLDRVSEGVLGGRLQATHCGSPLARSRTNVHKDQPTTPAGTTPPSSPTPDTQRLHLPNSTEGSPTLNPATS</sequence>
<feature type="region of interest" description="Disordered" evidence="1">
    <location>
        <begin position="38"/>
        <end position="93"/>
    </location>
</feature>
<keyword evidence="3" id="KW-1185">Reference proteome</keyword>
<feature type="region of interest" description="Disordered" evidence="1">
    <location>
        <begin position="173"/>
        <end position="228"/>
    </location>
</feature>
<accession>K0SZS2</accession>
<feature type="compositionally biased region" description="Polar residues" evidence="1">
    <location>
        <begin position="82"/>
        <end position="93"/>
    </location>
</feature>
<feature type="compositionally biased region" description="Low complexity" evidence="1">
    <location>
        <begin position="192"/>
        <end position="208"/>
    </location>
</feature>
<evidence type="ECO:0000256" key="1">
    <source>
        <dbReference type="SAM" id="MobiDB-lite"/>
    </source>
</evidence>
<dbReference type="Proteomes" id="UP000266841">
    <property type="component" value="Unassembled WGS sequence"/>
</dbReference>
<comment type="caution">
    <text evidence="2">The sequence shown here is derived from an EMBL/GenBank/DDBJ whole genome shotgun (WGS) entry which is preliminary data.</text>
</comment>
<protein>
    <submittedName>
        <fullName evidence="2">Uncharacterized protein</fullName>
    </submittedName>
</protein>
<feature type="compositionally biased region" description="Polar residues" evidence="1">
    <location>
        <begin position="214"/>
        <end position="228"/>
    </location>
</feature>
<dbReference type="EMBL" id="AGNL01006646">
    <property type="protein sequence ID" value="EJK71878.1"/>
    <property type="molecule type" value="Genomic_DNA"/>
</dbReference>
<organism evidence="2 3">
    <name type="scientific">Thalassiosira oceanica</name>
    <name type="common">Marine diatom</name>
    <dbReference type="NCBI Taxonomy" id="159749"/>
    <lineage>
        <taxon>Eukaryota</taxon>
        <taxon>Sar</taxon>
        <taxon>Stramenopiles</taxon>
        <taxon>Ochrophyta</taxon>
        <taxon>Bacillariophyta</taxon>
        <taxon>Coscinodiscophyceae</taxon>
        <taxon>Thalassiosirophycidae</taxon>
        <taxon>Thalassiosirales</taxon>
        <taxon>Thalassiosiraceae</taxon>
        <taxon>Thalassiosira</taxon>
    </lineage>
</organism>
<reference evidence="2 3" key="1">
    <citation type="journal article" date="2012" name="Genome Biol.">
        <title>Genome and low-iron response of an oceanic diatom adapted to chronic iron limitation.</title>
        <authorList>
            <person name="Lommer M."/>
            <person name="Specht M."/>
            <person name="Roy A.S."/>
            <person name="Kraemer L."/>
            <person name="Andreson R."/>
            <person name="Gutowska M.A."/>
            <person name="Wolf J."/>
            <person name="Bergner S.V."/>
            <person name="Schilhabel M.B."/>
            <person name="Klostermeier U.C."/>
            <person name="Beiko R.G."/>
            <person name="Rosenstiel P."/>
            <person name="Hippler M."/>
            <person name="Laroche J."/>
        </authorList>
    </citation>
    <scope>NUCLEOTIDE SEQUENCE [LARGE SCALE GENOMIC DNA]</scope>
    <source>
        <strain evidence="2 3">CCMP1005</strain>
    </source>
</reference>
<feature type="compositionally biased region" description="Basic residues" evidence="1">
    <location>
        <begin position="47"/>
        <end position="56"/>
    </location>
</feature>
<proteinExistence type="predicted"/>
<evidence type="ECO:0000313" key="2">
    <source>
        <dbReference type="EMBL" id="EJK71878.1"/>
    </source>
</evidence>
<evidence type="ECO:0000313" key="3">
    <source>
        <dbReference type="Proteomes" id="UP000266841"/>
    </source>
</evidence>
<feature type="non-terminal residue" evidence="2">
    <location>
        <position position="1"/>
    </location>
</feature>